<name>A0ACC1XBT1_MELAZ</name>
<comment type="caution">
    <text evidence="1">The sequence shown here is derived from an EMBL/GenBank/DDBJ whole genome shotgun (WGS) entry which is preliminary data.</text>
</comment>
<proteinExistence type="predicted"/>
<dbReference type="EMBL" id="CM051403">
    <property type="protein sequence ID" value="KAJ4708760.1"/>
    <property type="molecule type" value="Genomic_DNA"/>
</dbReference>
<sequence>MNENMRMRLGFSPPANKNKAYFRIYLPLVAPKVYPPGCGNGRTSSKRCCSGYVPAAACSGIVLACLLAFTLQIFFFSPISPDVLELPLAVTSSDLFPTNSYLQSVIKLGEGLLKGPEDVCVDRNGVLYTASRDGWIKRLHRNGTWENWKFIDSHTLLGLTITTTKDHQNDDLIACDTEKGLLKVSEEAGAKVLASHVNGSKISFADDVIAASDGNLYFSVASTKFGPEDWYLDLLEAKPHGQLLKYDPSLNETSILLDGLGFANGVALSRDEDYLVVCETWKFRCIKYWLKGKSKGETEIFIENLPGGPDNINLAPDGSFWVALVQLSSRGLEFVHTSKATKHLIASFPKMIKVFIPIDKKATVVNVAPNGNIIRKFDDPTGNVMSLVTSALEFDDNLYLGSLNSNFIGKLPLKNYPNPAVQQHGTHKD</sequence>
<accession>A0ACC1XBT1</accession>
<organism evidence="1 2">
    <name type="scientific">Melia azedarach</name>
    <name type="common">Chinaberry tree</name>
    <dbReference type="NCBI Taxonomy" id="155640"/>
    <lineage>
        <taxon>Eukaryota</taxon>
        <taxon>Viridiplantae</taxon>
        <taxon>Streptophyta</taxon>
        <taxon>Embryophyta</taxon>
        <taxon>Tracheophyta</taxon>
        <taxon>Spermatophyta</taxon>
        <taxon>Magnoliopsida</taxon>
        <taxon>eudicotyledons</taxon>
        <taxon>Gunneridae</taxon>
        <taxon>Pentapetalae</taxon>
        <taxon>rosids</taxon>
        <taxon>malvids</taxon>
        <taxon>Sapindales</taxon>
        <taxon>Meliaceae</taxon>
        <taxon>Melia</taxon>
    </lineage>
</organism>
<protein>
    <submittedName>
        <fullName evidence="1">Strictosidine synthase</fullName>
    </submittedName>
</protein>
<evidence type="ECO:0000313" key="1">
    <source>
        <dbReference type="EMBL" id="KAJ4708760.1"/>
    </source>
</evidence>
<keyword evidence="2" id="KW-1185">Reference proteome</keyword>
<reference evidence="1 2" key="1">
    <citation type="journal article" date="2023" name="Science">
        <title>Complex scaffold remodeling in plant triterpene biosynthesis.</title>
        <authorList>
            <person name="De La Pena R."/>
            <person name="Hodgson H."/>
            <person name="Liu J.C."/>
            <person name="Stephenson M.J."/>
            <person name="Martin A.C."/>
            <person name="Owen C."/>
            <person name="Harkess A."/>
            <person name="Leebens-Mack J."/>
            <person name="Jimenez L.E."/>
            <person name="Osbourn A."/>
            <person name="Sattely E.S."/>
        </authorList>
    </citation>
    <scope>NUCLEOTIDE SEQUENCE [LARGE SCALE GENOMIC DNA]</scope>
    <source>
        <strain evidence="2">cv. JPN11</strain>
        <tissue evidence="1">Leaf</tissue>
    </source>
</reference>
<dbReference type="Proteomes" id="UP001164539">
    <property type="component" value="Chromosome 10"/>
</dbReference>
<evidence type="ECO:0000313" key="2">
    <source>
        <dbReference type="Proteomes" id="UP001164539"/>
    </source>
</evidence>
<gene>
    <name evidence="1" type="ORF">OWV82_018653</name>
</gene>